<gene>
    <name evidence="2" type="ORF">Pcinc_019333</name>
</gene>
<sequence length="90" mass="10360">MGEVHVRKTAKKLCKREIWEQWWSRWGLETVTRFRLVTLVGKELASVRGSVQHPIQIPSVEHVGFSPKSEVITSHKETSTKHLSKQEVNA</sequence>
<organism evidence="2 3">
    <name type="scientific">Petrolisthes cinctipes</name>
    <name type="common">Flat porcelain crab</name>
    <dbReference type="NCBI Taxonomy" id="88211"/>
    <lineage>
        <taxon>Eukaryota</taxon>
        <taxon>Metazoa</taxon>
        <taxon>Ecdysozoa</taxon>
        <taxon>Arthropoda</taxon>
        <taxon>Crustacea</taxon>
        <taxon>Multicrustacea</taxon>
        <taxon>Malacostraca</taxon>
        <taxon>Eumalacostraca</taxon>
        <taxon>Eucarida</taxon>
        <taxon>Decapoda</taxon>
        <taxon>Pleocyemata</taxon>
        <taxon>Anomura</taxon>
        <taxon>Galatheoidea</taxon>
        <taxon>Porcellanidae</taxon>
        <taxon>Petrolisthes</taxon>
    </lineage>
</organism>
<comment type="caution">
    <text evidence="2">The sequence shown here is derived from an EMBL/GenBank/DDBJ whole genome shotgun (WGS) entry which is preliminary data.</text>
</comment>
<evidence type="ECO:0000256" key="1">
    <source>
        <dbReference type="SAM" id="MobiDB-lite"/>
    </source>
</evidence>
<dbReference type="EMBL" id="JAWQEG010001916">
    <property type="protein sequence ID" value="KAK3875813.1"/>
    <property type="molecule type" value="Genomic_DNA"/>
</dbReference>
<protein>
    <submittedName>
        <fullName evidence="2">Uncharacterized protein</fullName>
    </submittedName>
</protein>
<evidence type="ECO:0000313" key="3">
    <source>
        <dbReference type="Proteomes" id="UP001286313"/>
    </source>
</evidence>
<reference evidence="2" key="1">
    <citation type="submission" date="2023-10" db="EMBL/GenBank/DDBJ databases">
        <title>Genome assemblies of two species of porcelain crab, Petrolisthes cinctipes and Petrolisthes manimaculis (Anomura: Porcellanidae).</title>
        <authorList>
            <person name="Angst P."/>
        </authorList>
    </citation>
    <scope>NUCLEOTIDE SEQUENCE</scope>
    <source>
        <strain evidence="2">PB745_01</strain>
        <tissue evidence="2">Gill</tissue>
    </source>
</reference>
<keyword evidence="3" id="KW-1185">Reference proteome</keyword>
<proteinExistence type="predicted"/>
<dbReference type="Proteomes" id="UP001286313">
    <property type="component" value="Unassembled WGS sequence"/>
</dbReference>
<accession>A0AAE1KLB5</accession>
<feature type="region of interest" description="Disordered" evidence="1">
    <location>
        <begin position="71"/>
        <end position="90"/>
    </location>
</feature>
<name>A0AAE1KLB5_PETCI</name>
<dbReference type="AlphaFoldDB" id="A0AAE1KLB5"/>
<evidence type="ECO:0000313" key="2">
    <source>
        <dbReference type="EMBL" id="KAK3875813.1"/>
    </source>
</evidence>